<feature type="transmembrane region" description="Helical" evidence="6">
    <location>
        <begin position="21"/>
        <end position="45"/>
    </location>
</feature>
<evidence type="ECO:0000256" key="4">
    <source>
        <dbReference type="ARBA" id="ARBA00022989"/>
    </source>
</evidence>
<keyword evidence="5 6" id="KW-0472">Membrane</keyword>
<evidence type="ECO:0000256" key="5">
    <source>
        <dbReference type="ARBA" id="ARBA00023136"/>
    </source>
</evidence>
<dbReference type="RefSeq" id="WP_234658917.1">
    <property type="nucleotide sequence ID" value="NZ_CP094997.1"/>
</dbReference>
<feature type="transmembrane region" description="Helical" evidence="6">
    <location>
        <begin position="385"/>
        <end position="410"/>
    </location>
</feature>
<keyword evidence="4 6" id="KW-1133">Transmembrane helix</keyword>
<feature type="transmembrane region" description="Helical" evidence="6">
    <location>
        <begin position="281"/>
        <end position="304"/>
    </location>
</feature>
<reference evidence="9" key="1">
    <citation type="submission" date="2021-12" db="EMBL/GenBank/DDBJ databases">
        <title>Novel species in genus Dyadobacter.</title>
        <authorList>
            <person name="Ma C."/>
        </authorList>
    </citation>
    <scope>NUCLEOTIDE SEQUENCE</scope>
    <source>
        <strain evidence="9">LJ419</strain>
    </source>
</reference>
<feature type="transmembrane region" description="Helical" evidence="6">
    <location>
        <begin position="731"/>
        <end position="751"/>
    </location>
</feature>
<comment type="caution">
    <text evidence="9">The sequence shown here is derived from an EMBL/GenBank/DDBJ whole genome shotgun (WGS) entry which is preliminary data.</text>
</comment>
<feature type="domain" description="ABC3 transporter permease C-terminal" evidence="7">
    <location>
        <begin position="288"/>
        <end position="412"/>
    </location>
</feature>
<name>A0A9X1PRV7_9BACT</name>
<feature type="transmembrane region" description="Helical" evidence="6">
    <location>
        <begin position="672"/>
        <end position="696"/>
    </location>
</feature>
<dbReference type="GO" id="GO:0022857">
    <property type="term" value="F:transmembrane transporter activity"/>
    <property type="evidence" value="ECO:0007669"/>
    <property type="project" value="TreeGrafter"/>
</dbReference>
<organism evidence="9 10">
    <name type="scientific">Dyadobacter chenwenxiniae</name>
    <dbReference type="NCBI Taxonomy" id="2906456"/>
    <lineage>
        <taxon>Bacteria</taxon>
        <taxon>Pseudomonadati</taxon>
        <taxon>Bacteroidota</taxon>
        <taxon>Cytophagia</taxon>
        <taxon>Cytophagales</taxon>
        <taxon>Spirosomataceae</taxon>
        <taxon>Dyadobacter</taxon>
    </lineage>
</organism>
<dbReference type="PANTHER" id="PTHR30572:SF18">
    <property type="entry name" value="ABC-TYPE MACROLIDE FAMILY EXPORT SYSTEM PERMEASE COMPONENT 2"/>
    <property type="match status" value="1"/>
</dbReference>
<keyword evidence="2" id="KW-1003">Cell membrane</keyword>
<dbReference type="InterPro" id="IPR003838">
    <property type="entry name" value="ABC3_permease_C"/>
</dbReference>
<gene>
    <name evidence="9" type="ORF">LXM26_30385</name>
</gene>
<evidence type="ECO:0000313" key="9">
    <source>
        <dbReference type="EMBL" id="MCF0065858.1"/>
    </source>
</evidence>
<evidence type="ECO:0000256" key="6">
    <source>
        <dbReference type="SAM" id="Phobius"/>
    </source>
</evidence>
<feature type="transmembrane region" description="Helical" evidence="6">
    <location>
        <begin position="763"/>
        <end position="785"/>
    </location>
</feature>
<keyword evidence="10" id="KW-1185">Reference proteome</keyword>
<dbReference type="Pfam" id="PF02687">
    <property type="entry name" value="FtsX"/>
    <property type="match status" value="2"/>
</dbReference>
<keyword evidence="3 6" id="KW-0812">Transmembrane</keyword>
<evidence type="ECO:0000256" key="1">
    <source>
        <dbReference type="ARBA" id="ARBA00004651"/>
    </source>
</evidence>
<proteinExistence type="predicted"/>
<feature type="transmembrane region" description="Helical" evidence="6">
    <location>
        <begin position="431"/>
        <end position="451"/>
    </location>
</feature>
<evidence type="ECO:0000313" key="10">
    <source>
        <dbReference type="Proteomes" id="UP001139000"/>
    </source>
</evidence>
<evidence type="ECO:0000256" key="2">
    <source>
        <dbReference type="ARBA" id="ARBA00022475"/>
    </source>
</evidence>
<dbReference type="InterPro" id="IPR025857">
    <property type="entry name" value="MacB_PCD"/>
</dbReference>
<evidence type="ECO:0000259" key="7">
    <source>
        <dbReference type="Pfam" id="PF02687"/>
    </source>
</evidence>
<evidence type="ECO:0000259" key="8">
    <source>
        <dbReference type="Pfam" id="PF12704"/>
    </source>
</evidence>
<dbReference type="PANTHER" id="PTHR30572">
    <property type="entry name" value="MEMBRANE COMPONENT OF TRANSPORTER-RELATED"/>
    <property type="match status" value="1"/>
</dbReference>
<protein>
    <submittedName>
        <fullName evidence="9">ABC transporter permease</fullName>
    </submittedName>
</protein>
<feature type="domain" description="MacB-like periplasmic core" evidence="8">
    <location>
        <begin position="492"/>
        <end position="616"/>
    </location>
</feature>
<dbReference type="AlphaFoldDB" id="A0A9X1PRV7"/>
<evidence type="ECO:0000256" key="3">
    <source>
        <dbReference type="ARBA" id="ARBA00022692"/>
    </source>
</evidence>
<feature type="transmembrane region" description="Helical" evidence="6">
    <location>
        <begin position="333"/>
        <end position="356"/>
    </location>
</feature>
<dbReference type="Proteomes" id="UP001139000">
    <property type="component" value="Unassembled WGS sequence"/>
</dbReference>
<dbReference type="InterPro" id="IPR050250">
    <property type="entry name" value="Macrolide_Exporter_MacB"/>
</dbReference>
<sequence>MLSHFLSFAWRRIWREKHVNIIRAANLSIGLASGLVIFLVVNYMLTFDRYHPHVDRSYWVVTDVHRESTKQTDAAPRPLADVLRRSYPFVESAVRLETLFGRMISVPNGKGGWAKKFNEARNMCFTEPQYFDLFGVEWVSGNPETALSSPNAIVLSERYAEKYFNTTAAMGKTLRFDSRVDLTVTGIIKNPPTNTQLRYDGLISYATIPVIESQAGMQDWLGLQSMCFVLMRDGSKTDQLLGALRAIKKKYLPPAESSHFSYHILPLEELNHQRSGMAPRVVLYSLIAVGLLLVGASCINYINLATAQALQRSREVGVRKVVGSNRFQLLKQFMIETGLITLFSVLVALVLTQLAMPFVNQTLNDQDETLKPSISILDLLEPGALLWFLPLLIGVTLLSGFYPAIVLSGFNPAKALAGRLDRGAGGLNIRRTLITGQFLLTQLFLIVVLVITAQLRHMQKIDWGFHNEGMLAIWLPQQVPAQYERLRNGWQRIPGVESVTFASDPPASPYNRPASFSYHTASEPEQFETRVRAVDGKYLAVFGLTLVAGRNFDAADTTGQRVLVNETMVKRLGLSSPAQIIGKRMRIKDADRTIVGVVKDFRSGDSHSPIVPVTLIHDRKHTAMAVLSFTSRQQNLPEKAVQTIWEQVMPDHLYKSSSVDRLMKSFTKMEDLLAGFVQIFACIAIAMNCLGLYGLVTFMAETRAKEIGMRRILGARTAQMLWIFGKEFSRLMAIGFVLAAPLGWWLTSGWLQQYAHRIHVNGWILLATIALMAIITTATVLGHALKAAVANPVRHLRVQ</sequence>
<dbReference type="GO" id="GO:0005886">
    <property type="term" value="C:plasma membrane"/>
    <property type="evidence" value="ECO:0007669"/>
    <property type="project" value="UniProtKB-SubCell"/>
</dbReference>
<dbReference type="Pfam" id="PF12704">
    <property type="entry name" value="MacB_PCD"/>
    <property type="match status" value="2"/>
</dbReference>
<accession>A0A9X1PRV7</accession>
<feature type="domain" description="MacB-like periplasmic core" evidence="8">
    <location>
        <begin position="27"/>
        <end position="246"/>
    </location>
</feature>
<feature type="domain" description="ABC3 transporter permease C-terminal" evidence="7">
    <location>
        <begin position="679"/>
        <end position="788"/>
    </location>
</feature>
<comment type="subcellular location">
    <subcellularLocation>
        <location evidence="1">Cell membrane</location>
        <topology evidence="1">Multi-pass membrane protein</topology>
    </subcellularLocation>
</comment>
<dbReference type="EMBL" id="JAJTTC010000017">
    <property type="protein sequence ID" value="MCF0065858.1"/>
    <property type="molecule type" value="Genomic_DNA"/>
</dbReference>